<sequence length="98" mass="11401">MFYYKNQSCQLVTVVPLLKNDEFRPLIERVLKNEVRPVLPEMVATGLAYLDKVDAYDNDGDEIAYPVSHLIFHLDWRFGKWVSTQKYLVIVASKSFGF</sequence>
<name>A0A978V211_ZIZJJ</name>
<protein>
    <submittedName>
        <fullName evidence="1">Uncharacterized protein</fullName>
    </submittedName>
</protein>
<evidence type="ECO:0000313" key="1">
    <source>
        <dbReference type="EMBL" id="KAH7521394.1"/>
    </source>
</evidence>
<comment type="caution">
    <text evidence="1">The sequence shown here is derived from an EMBL/GenBank/DDBJ whole genome shotgun (WGS) entry which is preliminary data.</text>
</comment>
<dbReference type="Proteomes" id="UP000813462">
    <property type="component" value="Unassembled WGS sequence"/>
</dbReference>
<proteinExistence type="predicted"/>
<dbReference type="AlphaFoldDB" id="A0A978V211"/>
<dbReference type="EMBL" id="JAEACU010000007">
    <property type="protein sequence ID" value="KAH7521394.1"/>
    <property type="molecule type" value="Genomic_DNA"/>
</dbReference>
<evidence type="ECO:0000313" key="2">
    <source>
        <dbReference type="Proteomes" id="UP000813462"/>
    </source>
</evidence>
<organism evidence="1 2">
    <name type="scientific">Ziziphus jujuba var. spinosa</name>
    <dbReference type="NCBI Taxonomy" id="714518"/>
    <lineage>
        <taxon>Eukaryota</taxon>
        <taxon>Viridiplantae</taxon>
        <taxon>Streptophyta</taxon>
        <taxon>Embryophyta</taxon>
        <taxon>Tracheophyta</taxon>
        <taxon>Spermatophyta</taxon>
        <taxon>Magnoliopsida</taxon>
        <taxon>eudicotyledons</taxon>
        <taxon>Gunneridae</taxon>
        <taxon>Pentapetalae</taxon>
        <taxon>rosids</taxon>
        <taxon>fabids</taxon>
        <taxon>Rosales</taxon>
        <taxon>Rhamnaceae</taxon>
        <taxon>Paliureae</taxon>
        <taxon>Ziziphus</taxon>
    </lineage>
</organism>
<gene>
    <name evidence="1" type="ORF">FEM48_Zijuj07G0028400</name>
</gene>
<accession>A0A978V211</accession>
<reference evidence="1" key="1">
    <citation type="journal article" date="2021" name="Front. Plant Sci.">
        <title>Chromosome-Scale Genome Assembly for Chinese Sour Jujube and Insights Into Its Genome Evolution and Domestication Signature.</title>
        <authorList>
            <person name="Shen L.-Y."/>
            <person name="Luo H."/>
            <person name="Wang X.-L."/>
            <person name="Wang X.-M."/>
            <person name="Qiu X.-J."/>
            <person name="Liu H."/>
            <person name="Zhou S.-S."/>
            <person name="Jia K.-H."/>
            <person name="Nie S."/>
            <person name="Bao Y.-T."/>
            <person name="Zhang R.-G."/>
            <person name="Yun Q.-Z."/>
            <person name="Chai Y.-H."/>
            <person name="Lu J.-Y."/>
            <person name="Li Y."/>
            <person name="Zhao S.-W."/>
            <person name="Mao J.-F."/>
            <person name="Jia S.-G."/>
            <person name="Mao Y.-M."/>
        </authorList>
    </citation>
    <scope>NUCLEOTIDE SEQUENCE</scope>
    <source>
        <strain evidence="1">AT0</strain>
        <tissue evidence="1">Leaf</tissue>
    </source>
</reference>